<keyword evidence="3" id="KW-1185">Reference proteome</keyword>
<feature type="region of interest" description="Disordered" evidence="1">
    <location>
        <begin position="1151"/>
        <end position="1189"/>
    </location>
</feature>
<gene>
    <name evidence="2" type="ORF">BCR44DRAFT_34338</name>
</gene>
<dbReference type="OrthoDB" id="1920326at2759"/>
<feature type="region of interest" description="Disordered" evidence="1">
    <location>
        <begin position="1"/>
        <end position="22"/>
    </location>
</feature>
<organism evidence="2 3">
    <name type="scientific">Catenaria anguillulae PL171</name>
    <dbReference type="NCBI Taxonomy" id="765915"/>
    <lineage>
        <taxon>Eukaryota</taxon>
        <taxon>Fungi</taxon>
        <taxon>Fungi incertae sedis</taxon>
        <taxon>Blastocladiomycota</taxon>
        <taxon>Blastocladiomycetes</taxon>
        <taxon>Blastocladiales</taxon>
        <taxon>Catenariaceae</taxon>
        <taxon>Catenaria</taxon>
    </lineage>
</organism>
<feature type="region of interest" description="Disordered" evidence="1">
    <location>
        <begin position="106"/>
        <end position="133"/>
    </location>
</feature>
<reference evidence="2 3" key="1">
    <citation type="submission" date="2016-07" db="EMBL/GenBank/DDBJ databases">
        <title>Pervasive Adenine N6-methylation of Active Genes in Fungi.</title>
        <authorList>
            <consortium name="DOE Joint Genome Institute"/>
            <person name="Mondo S.J."/>
            <person name="Dannebaum R.O."/>
            <person name="Kuo R.C."/>
            <person name="Labutti K."/>
            <person name="Haridas S."/>
            <person name="Kuo A."/>
            <person name="Salamov A."/>
            <person name="Ahrendt S.R."/>
            <person name="Lipzen A."/>
            <person name="Sullivan W."/>
            <person name="Andreopoulos W.B."/>
            <person name="Clum A."/>
            <person name="Lindquist E."/>
            <person name="Daum C."/>
            <person name="Ramamoorthy G.K."/>
            <person name="Gryganskyi A."/>
            <person name="Culley D."/>
            <person name="Magnuson J.K."/>
            <person name="James T.Y."/>
            <person name="O'Malley M.A."/>
            <person name="Stajich J.E."/>
            <person name="Spatafora J.W."/>
            <person name="Visel A."/>
            <person name="Grigoriev I.V."/>
        </authorList>
    </citation>
    <scope>NUCLEOTIDE SEQUENCE [LARGE SCALE GENOMIC DNA]</scope>
    <source>
        <strain evidence="2 3">PL171</strain>
    </source>
</reference>
<sequence length="1189" mass="128771">MHHHHHRPAAVPPRPPLPLPLPLPPRLHPVAAASGTGTSASRSGLVLPLAAAAVILHVHLHLHPRASPAPATSISRRLPHHPHHCHAVPFHHARLQALGPLRSPFRSYSSASTLKPQPQPHSKPKTEAQPQIDPEVTAQQLRTRQIDDYVRDWKRHLAEHHGIRPVITNPDVYVAQTALQANLLAALFRLDPFVGMDAKLVPMQYIDPQSVRHLRRGGGAVFGAEYEPIMVQDGTKRFDDDIERPAASLVDLHASSTTVPAGAPPPPYPPPSASTFLDALHRAMPSDLLAYLPPPTSATTPELLLTPHRGLPTPSNPRPVSLLQLASHHTCVLFQVRRILLSPPHTFPSTLRSILASRSLAKFATHGTRLRLQLSHSYALMPAATIDIRDACERAGIGAPGAPHPATAPNGPGGPGASGAWTELDMLYRPGNLWTVRAPPYANYAQWDWDAKHLDEVWVRQAADEAFLRYLVGLRLTKAGLAPAYAAATANHAAADQDQYVREAQAVLELMHKYIRKRSAVAVGRSVPVKKTVEYVMAQYAPWRVRYGEQERRRKVVQVLLDACREGKASLVSGAWWADPQVDASCVDYKVVTQRNYYVRLPKALSPSPGQDPASTSSEDARITPPTANRIDLTPADTLDLGASVSDNDMYAAGPFKPDFVRRLGRHIAQHVRLAHPNLLSATADPSSPAFKPTTTRDATLKFIRNAPSLHRLPLNTSARHALAEHVYRHLVLDGCIVYDARNAEDVAWAPGTPGQVSVGSLVRQFGTCPDVLLHKCLEAVRLTSAVRASRAMSQEAMVNVLVSGTQMVAWVRALVSGQGMGKQADQGILDVDAEGAKMLARWVIQGWASKGLVAEFTDAVSGSKFVMLRGFGAAVQSAPVVDAMVALPIAHGSASSTSAAPIDASADAGWHRDLMYVQCGHVRTDRALHLPSISPADVHALRLALCKQFAMHLQELSLSAFHTWLRNSFPRSQLVSPGLMRLPGQADFTDVQVAGMADALVRSGVLVPTVARGKYVVNHALPMSKHAATDAEGNMGQDHWPVPRPYVFPALGLVKSAVVPKLQAAEAASDTPLTPFTVRRHIVHVVMAAHRDMSERKAQEVGEWCVWVMQRKGWIEAVRSVRLAGAAKAEVARIEAEAVANEVRVPVDTGKAGVRAKGQGKEQKRRRGLPNTEGSSFAGEGGQGPAAI</sequence>
<accession>A0A1Y2HKR3</accession>
<dbReference type="AlphaFoldDB" id="A0A1Y2HKR3"/>
<feature type="region of interest" description="Disordered" evidence="1">
    <location>
        <begin position="603"/>
        <end position="635"/>
    </location>
</feature>
<dbReference type="GO" id="GO:0003676">
    <property type="term" value="F:nucleic acid binding"/>
    <property type="evidence" value="ECO:0007669"/>
    <property type="project" value="InterPro"/>
</dbReference>
<protein>
    <submittedName>
        <fullName evidence="2">Uncharacterized protein</fullName>
    </submittedName>
</protein>
<name>A0A1Y2HKR3_9FUNG</name>
<dbReference type="EMBL" id="MCFL01000023">
    <property type="protein sequence ID" value="ORZ35208.1"/>
    <property type="molecule type" value="Genomic_DNA"/>
</dbReference>
<evidence type="ECO:0000313" key="3">
    <source>
        <dbReference type="Proteomes" id="UP000193411"/>
    </source>
</evidence>
<feature type="compositionally biased region" description="Gly residues" evidence="1">
    <location>
        <begin position="1180"/>
        <end position="1189"/>
    </location>
</feature>
<dbReference type="InterPro" id="IPR036397">
    <property type="entry name" value="RNaseH_sf"/>
</dbReference>
<dbReference type="Gene3D" id="3.30.420.10">
    <property type="entry name" value="Ribonuclease H-like superfamily/Ribonuclease H"/>
    <property type="match status" value="1"/>
</dbReference>
<evidence type="ECO:0000313" key="2">
    <source>
        <dbReference type="EMBL" id="ORZ35208.1"/>
    </source>
</evidence>
<feature type="compositionally biased region" description="Polar residues" evidence="1">
    <location>
        <begin position="106"/>
        <end position="116"/>
    </location>
</feature>
<comment type="caution">
    <text evidence="2">The sequence shown here is derived from an EMBL/GenBank/DDBJ whole genome shotgun (WGS) entry which is preliminary data.</text>
</comment>
<feature type="compositionally biased region" description="Pro residues" evidence="1">
    <location>
        <begin position="10"/>
        <end position="22"/>
    </location>
</feature>
<proteinExistence type="predicted"/>
<dbReference type="Proteomes" id="UP000193411">
    <property type="component" value="Unassembled WGS sequence"/>
</dbReference>
<evidence type="ECO:0000256" key="1">
    <source>
        <dbReference type="SAM" id="MobiDB-lite"/>
    </source>
</evidence>